<accession>A0A345T013</accession>
<organism evidence="3 4">
    <name type="scientific">Peterkaempfera bronchialis</name>
    <dbReference type="NCBI Taxonomy" id="2126346"/>
    <lineage>
        <taxon>Bacteria</taxon>
        <taxon>Bacillati</taxon>
        <taxon>Actinomycetota</taxon>
        <taxon>Actinomycetes</taxon>
        <taxon>Kitasatosporales</taxon>
        <taxon>Streptomycetaceae</taxon>
        <taxon>Peterkaempfera</taxon>
    </lineage>
</organism>
<keyword evidence="2" id="KW-0472">Membrane</keyword>
<dbReference type="AlphaFoldDB" id="A0A345T013"/>
<dbReference type="OrthoDB" id="4238592at2"/>
<feature type="transmembrane region" description="Helical" evidence="2">
    <location>
        <begin position="53"/>
        <end position="72"/>
    </location>
</feature>
<sequence>MRAFDERPAAGEDGPEAVVGRRLAELAVELEVGSPPYEAVLGGGRRRRARRRLTVAGTVAAVVLATAGGVALTGSGERPHELRVAASGTAGPTAADGSAPSTRSPAAPTRDPLEPTSVVLAHGRSEGREWKAWAALWPAARDLAQARQQADLLWERRHAAIPHLPKPTEEDVRLGFRPGEDLVELYLTVDGKRLVDDSVHTTSAPGVLGAGALRTPPHDALEGTLLGFKGAEMGRTPVLLAGVRPDVARIRVTWRDGTVDQPVPVTVADSPIRWFAVAKRPGTSAASIKLYDAKNRLLATDTDWLA</sequence>
<evidence type="ECO:0000256" key="2">
    <source>
        <dbReference type="SAM" id="Phobius"/>
    </source>
</evidence>
<keyword evidence="2" id="KW-0812">Transmembrane</keyword>
<reference evidence="4" key="1">
    <citation type="submission" date="2018-07" db="EMBL/GenBank/DDBJ databases">
        <title>Streptacidiphilus bronchialis DSM 106435 chromosome.</title>
        <authorList>
            <person name="Batra D."/>
            <person name="Gulvik C.A."/>
        </authorList>
    </citation>
    <scope>NUCLEOTIDE SEQUENCE [LARGE SCALE GENOMIC DNA]</scope>
    <source>
        <strain evidence="4">DSM 106435</strain>
    </source>
</reference>
<evidence type="ECO:0000313" key="3">
    <source>
        <dbReference type="EMBL" id="AXI79318.1"/>
    </source>
</evidence>
<name>A0A345T013_9ACTN</name>
<feature type="region of interest" description="Disordered" evidence="1">
    <location>
        <begin position="88"/>
        <end position="115"/>
    </location>
</feature>
<dbReference type="KEGG" id="stri:C7M71_019755"/>
<dbReference type="Proteomes" id="UP000249340">
    <property type="component" value="Chromosome"/>
</dbReference>
<gene>
    <name evidence="3" type="ORF">C7M71_019755</name>
</gene>
<keyword evidence="2" id="KW-1133">Transmembrane helix</keyword>
<dbReference type="RefSeq" id="WP_114914449.1">
    <property type="nucleotide sequence ID" value="NZ_CP031264.1"/>
</dbReference>
<protein>
    <submittedName>
        <fullName evidence="3">Uncharacterized protein</fullName>
    </submittedName>
</protein>
<dbReference type="EMBL" id="CP031264">
    <property type="protein sequence ID" value="AXI79318.1"/>
    <property type="molecule type" value="Genomic_DNA"/>
</dbReference>
<evidence type="ECO:0000256" key="1">
    <source>
        <dbReference type="SAM" id="MobiDB-lite"/>
    </source>
</evidence>
<evidence type="ECO:0000313" key="4">
    <source>
        <dbReference type="Proteomes" id="UP000249340"/>
    </source>
</evidence>
<proteinExistence type="predicted"/>
<keyword evidence="4" id="KW-1185">Reference proteome</keyword>